<feature type="region of interest" description="Disordered" evidence="1">
    <location>
        <begin position="30"/>
        <end position="52"/>
    </location>
</feature>
<protein>
    <submittedName>
        <fullName evidence="2">Uncharacterized protein</fullName>
    </submittedName>
</protein>
<name>A0ABU6UUP5_9FABA</name>
<evidence type="ECO:0000313" key="3">
    <source>
        <dbReference type="Proteomes" id="UP001341840"/>
    </source>
</evidence>
<accession>A0ABU6UUP5</accession>
<evidence type="ECO:0000256" key="1">
    <source>
        <dbReference type="SAM" id="MobiDB-lite"/>
    </source>
</evidence>
<dbReference type="Proteomes" id="UP001341840">
    <property type="component" value="Unassembled WGS sequence"/>
</dbReference>
<comment type="caution">
    <text evidence="2">The sequence shown here is derived from an EMBL/GenBank/DDBJ whole genome shotgun (WGS) entry which is preliminary data.</text>
</comment>
<feature type="non-terminal residue" evidence="2">
    <location>
        <position position="85"/>
    </location>
</feature>
<sequence length="85" mass="10080">MECFITWQLEPENSGLFGRKPIINNILNKTNEPKKKNEERKLTEQETKFGSKSEEELHAYAWKTKSSRSRITFRQPKRDYAPSSF</sequence>
<reference evidence="2 3" key="1">
    <citation type="journal article" date="2023" name="Plants (Basel)">
        <title>Bridging the Gap: Combining Genomics and Transcriptomics Approaches to Understand Stylosanthes scabra, an Orphan Legume from the Brazilian Caatinga.</title>
        <authorList>
            <person name="Ferreira-Neto J.R.C."/>
            <person name="da Silva M.D."/>
            <person name="Binneck E."/>
            <person name="de Melo N.F."/>
            <person name="da Silva R.H."/>
            <person name="de Melo A.L.T.M."/>
            <person name="Pandolfi V."/>
            <person name="Bustamante F.O."/>
            <person name="Brasileiro-Vidal A.C."/>
            <person name="Benko-Iseppon A.M."/>
        </authorList>
    </citation>
    <scope>NUCLEOTIDE SEQUENCE [LARGE SCALE GENOMIC DNA]</scope>
    <source>
        <tissue evidence="2">Leaves</tissue>
    </source>
</reference>
<keyword evidence="3" id="KW-1185">Reference proteome</keyword>
<organism evidence="2 3">
    <name type="scientific">Stylosanthes scabra</name>
    <dbReference type="NCBI Taxonomy" id="79078"/>
    <lineage>
        <taxon>Eukaryota</taxon>
        <taxon>Viridiplantae</taxon>
        <taxon>Streptophyta</taxon>
        <taxon>Embryophyta</taxon>
        <taxon>Tracheophyta</taxon>
        <taxon>Spermatophyta</taxon>
        <taxon>Magnoliopsida</taxon>
        <taxon>eudicotyledons</taxon>
        <taxon>Gunneridae</taxon>
        <taxon>Pentapetalae</taxon>
        <taxon>rosids</taxon>
        <taxon>fabids</taxon>
        <taxon>Fabales</taxon>
        <taxon>Fabaceae</taxon>
        <taxon>Papilionoideae</taxon>
        <taxon>50 kb inversion clade</taxon>
        <taxon>dalbergioids sensu lato</taxon>
        <taxon>Dalbergieae</taxon>
        <taxon>Pterocarpus clade</taxon>
        <taxon>Stylosanthes</taxon>
    </lineage>
</organism>
<feature type="compositionally biased region" description="Basic and acidic residues" evidence="1">
    <location>
        <begin position="31"/>
        <end position="52"/>
    </location>
</feature>
<dbReference type="EMBL" id="JASCZI010122845">
    <property type="protein sequence ID" value="MED6164799.1"/>
    <property type="molecule type" value="Genomic_DNA"/>
</dbReference>
<evidence type="ECO:0000313" key="2">
    <source>
        <dbReference type="EMBL" id="MED6164799.1"/>
    </source>
</evidence>
<gene>
    <name evidence="2" type="ORF">PIB30_093664</name>
</gene>
<proteinExistence type="predicted"/>